<keyword evidence="11 16" id="KW-1133">Transmembrane helix</keyword>
<feature type="transmembrane region" description="Helical" evidence="16">
    <location>
        <begin position="170"/>
        <end position="190"/>
    </location>
</feature>
<evidence type="ECO:0000256" key="1">
    <source>
        <dbReference type="ARBA" id="ARBA00004651"/>
    </source>
</evidence>
<dbReference type="InterPro" id="IPR050429">
    <property type="entry name" value="PTS_Glucose_EIICBA"/>
</dbReference>
<keyword evidence="10" id="KW-0418">Kinase</keyword>
<dbReference type="GO" id="GO:0005886">
    <property type="term" value="C:plasma membrane"/>
    <property type="evidence" value="ECO:0007669"/>
    <property type="project" value="UniProtKB-SubCell"/>
</dbReference>
<feature type="transmembrane region" description="Helical" evidence="16">
    <location>
        <begin position="57"/>
        <end position="83"/>
    </location>
</feature>
<dbReference type="InterPro" id="IPR013013">
    <property type="entry name" value="PTS_EIIC_1"/>
</dbReference>
<feature type="transmembrane region" description="Helical" evidence="16">
    <location>
        <begin position="357"/>
        <end position="374"/>
    </location>
</feature>
<evidence type="ECO:0000256" key="11">
    <source>
        <dbReference type="ARBA" id="ARBA00022989"/>
    </source>
</evidence>
<evidence type="ECO:0000259" key="18">
    <source>
        <dbReference type="PROSITE" id="PS51103"/>
    </source>
</evidence>
<dbReference type="InterPro" id="IPR001996">
    <property type="entry name" value="PTS_IIB_1"/>
</dbReference>
<name>A0A0D3QTJ7_SALET</name>
<evidence type="ECO:0000256" key="7">
    <source>
        <dbReference type="ARBA" id="ARBA00022679"/>
    </source>
</evidence>
<keyword evidence="8" id="KW-0598">Phosphotransferase system</keyword>
<dbReference type="InterPro" id="IPR003352">
    <property type="entry name" value="PTS_EIIC"/>
</dbReference>
<sequence>MKRFNLLQMLQSIGRSLMIPIAMLPAAGILLAFGVSFQDPNIVASLPFLGTDGLVHVLKLMAEAGSAIFANLPLLFAVGVAVGLSDDQGIAGLSAIAGFLIMNVTIGQFLGITPESVAQVRDYTMVLGIPSLQTGVFGGIIIGIIAAWLYKRYYRIQLPSWLEFFSGKRFVPIVTSFAALFVGLVMAVVWPPVQHLINGLSNTMTVQGPGVSAFLFGFVERLLIPFGLNHVWWPTFWLQFGEYVNKAGQVVHGDQLIFFAQLKDQVPITAGTFMAGLTPIKMFCIPAIALAIYRCASPENIARVKGIMLSGAITSIVCGITEPIEFSFLFVAPVLYGIHAVLAGLVFLLMEWFSVHIGLSFSGGLIDYLFFGVLPRAPHWYMVFPVGLVMGAVYYVLFTFAIRRWNLLTPGREVEETAVAQESEQNDLVSGIILAYGGLGNMTSIEACMSRLRIDVTDKTLVDKALLKQLGAAGVVEVGNNIQSVFGMKSDRLKEAIRAIKAHPVSGHCEPIH</sequence>
<feature type="domain" description="PTS EIIB type-1" evidence="17">
    <location>
        <begin position="426"/>
        <end position="507"/>
    </location>
</feature>
<evidence type="ECO:0000256" key="15">
    <source>
        <dbReference type="PROSITE-ProRule" id="PRU00421"/>
    </source>
</evidence>
<dbReference type="Gene3D" id="3.30.1360.60">
    <property type="entry name" value="Glucose permease domain IIB"/>
    <property type="match status" value="1"/>
</dbReference>
<dbReference type="GO" id="GO:0009401">
    <property type="term" value="P:phosphoenolpyruvate-dependent sugar phosphotransferase system"/>
    <property type="evidence" value="ECO:0007669"/>
    <property type="project" value="UniProtKB-KW"/>
</dbReference>
<evidence type="ECO:0000256" key="5">
    <source>
        <dbReference type="ARBA" id="ARBA00022475"/>
    </source>
</evidence>
<comment type="catalytic activity">
    <reaction evidence="14">
        <text>N(pros)-phospho-L-histidyl-[protein] + D-glucose(out) = D-glucose 6-phosphate(in) + L-histidyl-[protein]</text>
        <dbReference type="Rhea" id="RHEA:33367"/>
        <dbReference type="Rhea" id="RHEA-COMP:9745"/>
        <dbReference type="Rhea" id="RHEA-COMP:9746"/>
        <dbReference type="ChEBI" id="CHEBI:4167"/>
        <dbReference type="ChEBI" id="CHEBI:29979"/>
        <dbReference type="ChEBI" id="CHEBI:61548"/>
        <dbReference type="ChEBI" id="CHEBI:64837"/>
        <dbReference type="EC" id="2.7.1.199"/>
    </reaction>
</comment>
<dbReference type="PANTHER" id="PTHR30009">
    <property type="entry name" value="CYTOCHROME C-TYPE SYNTHESIS PROTEIN AND PTS TRANSMEMBRANE COMPONENT"/>
    <property type="match status" value="1"/>
</dbReference>
<keyword evidence="7 19" id="KW-0808">Transferase</keyword>
<comment type="subcellular location">
    <subcellularLocation>
        <location evidence="1">Cell membrane</location>
        <topology evidence="1">Multi-pass membrane protein</topology>
    </subcellularLocation>
</comment>
<gene>
    <name evidence="19" type="ORF">STM2758</name>
</gene>
<dbReference type="Pfam" id="PF00367">
    <property type="entry name" value="PTS_EIIB"/>
    <property type="match status" value="1"/>
</dbReference>
<evidence type="ECO:0000256" key="12">
    <source>
        <dbReference type="ARBA" id="ARBA00023136"/>
    </source>
</evidence>
<accession>A0A0D3QTJ7</accession>
<evidence type="ECO:0000256" key="4">
    <source>
        <dbReference type="ARBA" id="ARBA00022448"/>
    </source>
</evidence>
<feature type="active site" description="Phosphocysteine intermediate; for EIIB activity" evidence="15">
    <location>
        <position position="448"/>
    </location>
</feature>
<evidence type="ECO:0000256" key="13">
    <source>
        <dbReference type="ARBA" id="ARBA00032303"/>
    </source>
</evidence>
<evidence type="ECO:0000256" key="8">
    <source>
        <dbReference type="ARBA" id="ARBA00022683"/>
    </source>
</evidence>
<dbReference type="InterPro" id="IPR011299">
    <property type="entry name" value="PTS_IIBC_glc"/>
</dbReference>
<dbReference type="NCBIfam" id="TIGR00826">
    <property type="entry name" value="EIIB_glc"/>
    <property type="match status" value="1"/>
</dbReference>
<keyword evidence="6" id="KW-0762">Sugar transport</keyword>
<evidence type="ECO:0000259" key="17">
    <source>
        <dbReference type="PROSITE" id="PS51098"/>
    </source>
</evidence>
<keyword evidence="12 16" id="KW-0472">Membrane</keyword>
<dbReference type="EC" id="2.7.1.199" evidence="2"/>
<evidence type="ECO:0000313" key="19">
    <source>
        <dbReference type="EMBL" id="AJR16870.1"/>
    </source>
</evidence>
<feature type="transmembrane region" description="Helical" evidence="16">
    <location>
        <begin position="90"/>
        <end position="112"/>
    </location>
</feature>
<dbReference type="AlphaFoldDB" id="A0A0D3QTJ7"/>
<dbReference type="NCBIfam" id="TIGR02002">
    <property type="entry name" value="PTS-II-BC-glcB"/>
    <property type="match status" value="1"/>
</dbReference>
<dbReference type="GO" id="GO:0008982">
    <property type="term" value="F:protein-N(PI)-phosphohistidine-sugar phosphotransferase activity"/>
    <property type="evidence" value="ECO:0007669"/>
    <property type="project" value="InterPro"/>
</dbReference>
<dbReference type="Pfam" id="PF02378">
    <property type="entry name" value="PTS_EIIC"/>
    <property type="match status" value="1"/>
</dbReference>
<dbReference type="GO" id="GO:0090563">
    <property type="term" value="F:protein-phosphocysteine-sugar phosphotransferase activity"/>
    <property type="evidence" value="ECO:0007669"/>
    <property type="project" value="TreeGrafter"/>
</dbReference>
<evidence type="ECO:0000256" key="14">
    <source>
        <dbReference type="ARBA" id="ARBA00047336"/>
    </source>
</evidence>
<dbReference type="GO" id="GO:0016301">
    <property type="term" value="F:kinase activity"/>
    <property type="evidence" value="ECO:0007669"/>
    <property type="project" value="UniProtKB-KW"/>
</dbReference>
<keyword evidence="5" id="KW-1003">Cell membrane</keyword>
<dbReference type="InterPro" id="IPR018113">
    <property type="entry name" value="PTrfase_EIIB_Cys"/>
</dbReference>
<feature type="transmembrane region" description="Helical" evidence="16">
    <location>
        <begin position="268"/>
        <end position="292"/>
    </location>
</feature>
<dbReference type="SUPFAM" id="SSF55604">
    <property type="entry name" value="Glucose permease domain IIB"/>
    <property type="match status" value="1"/>
</dbReference>
<proteinExistence type="predicted"/>
<dbReference type="PANTHER" id="PTHR30009:SF20">
    <property type="entry name" value="PTS SYSTEM GLUCOSE-SPECIFIC EIICB COMPONENT-RELATED"/>
    <property type="match status" value="1"/>
</dbReference>
<feature type="transmembrane region" description="Helical" evidence="16">
    <location>
        <begin position="304"/>
        <end position="324"/>
    </location>
</feature>
<dbReference type="GO" id="GO:0055056">
    <property type="term" value="F:D-glucose transmembrane transporter activity"/>
    <property type="evidence" value="ECO:0007669"/>
    <property type="project" value="InterPro"/>
</dbReference>
<evidence type="ECO:0000256" key="16">
    <source>
        <dbReference type="SAM" id="Phobius"/>
    </source>
</evidence>
<feature type="domain" description="PTS EIIC type-1" evidence="18">
    <location>
        <begin position="4"/>
        <end position="414"/>
    </location>
</feature>
<keyword evidence="9 16" id="KW-0812">Transmembrane</keyword>
<dbReference type="PROSITE" id="PS51103">
    <property type="entry name" value="PTS_EIIC_TYPE_1"/>
    <property type="match status" value="1"/>
</dbReference>
<keyword evidence="4" id="KW-0813">Transport</keyword>
<dbReference type="GO" id="GO:1904659">
    <property type="term" value="P:D-glucose transmembrane transport"/>
    <property type="evidence" value="ECO:0007669"/>
    <property type="project" value="InterPro"/>
</dbReference>
<feature type="transmembrane region" description="Helical" evidence="16">
    <location>
        <begin position="12"/>
        <end position="37"/>
    </location>
</feature>
<evidence type="ECO:0000256" key="2">
    <source>
        <dbReference type="ARBA" id="ARBA00011910"/>
    </source>
</evidence>
<evidence type="ECO:0000256" key="3">
    <source>
        <dbReference type="ARBA" id="ARBA00021468"/>
    </source>
</evidence>
<evidence type="ECO:0000256" key="9">
    <source>
        <dbReference type="ARBA" id="ARBA00022692"/>
    </source>
</evidence>
<dbReference type="CDD" id="cd00212">
    <property type="entry name" value="PTS_IIB_glc"/>
    <property type="match status" value="1"/>
</dbReference>
<feature type="transmembrane region" description="Helical" evidence="16">
    <location>
        <begin position="132"/>
        <end position="150"/>
    </location>
</feature>
<evidence type="ECO:0000256" key="6">
    <source>
        <dbReference type="ARBA" id="ARBA00022597"/>
    </source>
</evidence>
<protein>
    <recommendedName>
        <fullName evidence="3">PTS system glucose-specific EIICB component</fullName>
        <ecNumber evidence="2">2.7.1.199</ecNumber>
    </recommendedName>
    <alternativeName>
        <fullName evidence="13">EIICB-Glc</fullName>
    </alternativeName>
</protein>
<dbReference type="EMBL" id="KJ999732">
    <property type="protein sequence ID" value="AJR16870.1"/>
    <property type="molecule type" value="Genomic_DNA"/>
</dbReference>
<organism evidence="19">
    <name type="scientific">Salmonella enterica subsp. enterica serovar 4,5:i:-</name>
    <dbReference type="NCBI Taxonomy" id="1619252"/>
    <lineage>
        <taxon>Bacteria</taxon>
        <taxon>Pseudomonadati</taxon>
        <taxon>Pseudomonadota</taxon>
        <taxon>Gammaproteobacteria</taxon>
        <taxon>Enterobacterales</taxon>
        <taxon>Enterobacteriaceae</taxon>
        <taxon>Salmonella</taxon>
    </lineage>
</organism>
<feature type="transmembrane region" description="Helical" evidence="16">
    <location>
        <begin position="380"/>
        <end position="402"/>
    </location>
</feature>
<dbReference type="PROSITE" id="PS51098">
    <property type="entry name" value="PTS_EIIB_TYPE_1"/>
    <property type="match status" value="1"/>
</dbReference>
<feature type="transmembrane region" description="Helical" evidence="16">
    <location>
        <begin position="330"/>
        <end position="350"/>
    </location>
</feature>
<evidence type="ECO:0000256" key="10">
    <source>
        <dbReference type="ARBA" id="ARBA00022777"/>
    </source>
</evidence>
<dbReference type="InterPro" id="IPR036878">
    <property type="entry name" value="Glu_permease_IIB"/>
</dbReference>
<reference evidence="19" key="1">
    <citation type="journal article" date="2015" name="Appl. Environ. Microbiol.">
        <title>Extensive Genetic Variability Linked to IS26 Insertions in the fljB Promoter Region of Atypical Monophasic Variants of Salmonella enterica Serovar Typhimurium.</title>
        <authorList>
            <person name="Boland C."/>
            <person name="Bertrand S."/>
            <person name="Mattheus W."/>
            <person name="Dierick K."/>
            <person name="Jasson V."/>
            <person name="Rosseel T."/>
            <person name="Van Borm S."/>
            <person name="Mahillon J."/>
            <person name="Wattiau P."/>
        </authorList>
    </citation>
    <scope>NUCLEOTIDE SEQUENCE</scope>
    <source>
        <strain evidence="19">VAR-2009/08643/1</strain>
    </source>
</reference>